<gene>
    <name evidence="2" type="ORF">WIS52_20540</name>
</gene>
<accession>A0ABV1KEG5</accession>
<organism evidence="2 3">
    <name type="scientific">Pseudonocardia nematodicida</name>
    <dbReference type="NCBI Taxonomy" id="1206997"/>
    <lineage>
        <taxon>Bacteria</taxon>
        <taxon>Bacillati</taxon>
        <taxon>Actinomycetota</taxon>
        <taxon>Actinomycetes</taxon>
        <taxon>Pseudonocardiales</taxon>
        <taxon>Pseudonocardiaceae</taxon>
        <taxon>Pseudonocardia</taxon>
    </lineage>
</organism>
<dbReference type="EMBL" id="JBEDNQ010000008">
    <property type="protein sequence ID" value="MEQ3552863.1"/>
    <property type="molecule type" value="Genomic_DNA"/>
</dbReference>
<proteinExistence type="predicted"/>
<evidence type="ECO:0000313" key="3">
    <source>
        <dbReference type="Proteomes" id="UP001494902"/>
    </source>
</evidence>
<dbReference type="SUPFAM" id="SSF47413">
    <property type="entry name" value="lambda repressor-like DNA-binding domains"/>
    <property type="match status" value="1"/>
</dbReference>
<name>A0ABV1KEG5_9PSEU</name>
<dbReference type="PROSITE" id="PS50943">
    <property type="entry name" value="HTH_CROC1"/>
    <property type="match status" value="1"/>
</dbReference>
<feature type="domain" description="HTH cro/C1-type" evidence="1">
    <location>
        <begin position="48"/>
        <end position="83"/>
    </location>
</feature>
<dbReference type="Gene3D" id="1.10.260.40">
    <property type="entry name" value="lambda repressor-like DNA-binding domains"/>
    <property type="match status" value="1"/>
</dbReference>
<sequence>MAEHEAAASSRSLAAKLNHLNETCHPPGRGPYTLEESVAGIRAQGGAVSRTHLSAMRTGIRTNPSKSTIEAIARWYGVPAAYLLDDDPRSEITSQEHESLLILRRAELHELVRDIGRLRPETQRSLVRIVADLRAMQDASEQGDHSS</sequence>
<keyword evidence="3" id="KW-1185">Reference proteome</keyword>
<dbReference type="InterPro" id="IPR010982">
    <property type="entry name" value="Lambda_DNA-bd_dom_sf"/>
</dbReference>
<reference evidence="2 3" key="1">
    <citation type="submission" date="2024-03" db="EMBL/GenBank/DDBJ databases">
        <title>Draft genome sequence of Pseudonocardia nematodicida JCM 31783.</title>
        <authorList>
            <person name="Butdee W."/>
            <person name="Duangmal K."/>
        </authorList>
    </citation>
    <scope>NUCLEOTIDE SEQUENCE [LARGE SCALE GENOMIC DNA]</scope>
    <source>
        <strain evidence="2 3">JCM 31783</strain>
    </source>
</reference>
<dbReference type="RefSeq" id="WP_349299928.1">
    <property type="nucleotide sequence ID" value="NZ_JBEDNQ010000008.1"/>
</dbReference>
<protein>
    <recommendedName>
        <fullName evidence="1">HTH cro/C1-type domain-containing protein</fullName>
    </recommendedName>
</protein>
<dbReference type="Proteomes" id="UP001494902">
    <property type="component" value="Unassembled WGS sequence"/>
</dbReference>
<comment type="caution">
    <text evidence="2">The sequence shown here is derived from an EMBL/GenBank/DDBJ whole genome shotgun (WGS) entry which is preliminary data.</text>
</comment>
<evidence type="ECO:0000313" key="2">
    <source>
        <dbReference type="EMBL" id="MEQ3552863.1"/>
    </source>
</evidence>
<evidence type="ECO:0000259" key="1">
    <source>
        <dbReference type="PROSITE" id="PS50943"/>
    </source>
</evidence>
<dbReference type="InterPro" id="IPR001387">
    <property type="entry name" value="Cro/C1-type_HTH"/>
</dbReference>